<keyword evidence="1" id="KW-0812">Transmembrane</keyword>
<proteinExistence type="predicted"/>
<name>A0A511Z4E6_9BACL</name>
<protein>
    <submittedName>
        <fullName evidence="2">Uncharacterized protein</fullName>
    </submittedName>
</protein>
<comment type="caution">
    <text evidence="2">The sequence shown here is derived from an EMBL/GenBank/DDBJ whole genome shotgun (WGS) entry which is preliminary data.</text>
</comment>
<accession>A0A511Z4E6</accession>
<dbReference type="AlphaFoldDB" id="A0A511Z4E6"/>
<evidence type="ECO:0000313" key="3">
    <source>
        <dbReference type="Proteomes" id="UP000321901"/>
    </source>
</evidence>
<keyword evidence="3" id="KW-1185">Reference proteome</keyword>
<gene>
    <name evidence="2" type="ORF">SLU01_06370</name>
</gene>
<keyword evidence="1" id="KW-1133">Transmembrane helix</keyword>
<feature type="transmembrane region" description="Helical" evidence="1">
    <location>
        <begin position="12"/>
        <end position="32"/>
    </location>
</feature>
<dbReference type="RefSeq" id="WP_147055275.1">
    <property type="nucleotide sequence ID" value="NZ_BJYL01000007.1"/>
</dbReference>
<evidence type="ECO:0000313" key="2">
    <source>
        <dbReference type="EMBL" id="GEN82325.1"/>
    </source>
</evidence>
<dbReference type="Proteomes" id="UP000321901">
    <property type="component" value="Unassembled WGS sequence"/>
</dbReference>
<dbReference type="OrthoDB" id="2440656at2"/>
<organism evidence="2 3">
    <name type="scientific">Sporosarcina luteola</name>
    <dbReference type="NCBI Taxonomy" id="582850"/>
    <lineage>
        <taxon>Bacteria</taxon>
        <taxon>Bacillati</taxon>
        <taxon>Bacillota</taxon>
        <taxon>Bacilli</taxon>
        <taxon>Bacillales</taxon>
        <taxon>Caryophanaceae</taxon>
        <taxon>Sporosarcina</taxon>
    </lineage>
</organism>
<keyword evidence="1" id="KW-0472">Membrane</keyword>
<sequence>MKLMKSENGGALITVLLILVIFTILGVGLLALNLSAAKQFNKKGENLQARHLAEMGVIHYQTEVASAVEEYNADKSLYTKYKDGKIDKEATRRQYREGLCGVVSSTQVDVNEFNSEIGQYLFMGKSMNCPDKEDFVELTFTSEGLTEKASRAIEARIRVVPNNSGDGSPGDLIPDATPPEQPRFMDNEAPQVTYLHEVENLPAYRVVYGITNKNPFSTNSNVKLLGAVDMAANSVWTFKKNLLIAGSASMKTQGINKTNLTVNGDLFIGGAIHMANHNELNVDGNLFIMGNSKFGTDSIVNVGGNALFDLVEEVEPHVNITIQQNAFFKKPLSRVKNNSSFCVRGDIFLWNNGWAPYLTDDEGYRWFDKECLGTSPIVSEDEEWIVLPEVNPDYKVD</sequence>
<dbReference type="EMBL" id="BJYL01000007">
    <property type="protein sequence ID" value="GEN82325.1"/>
    <property type="molecule type" value="Genomic_DNA"/>
</dbReference>
<reference evidence="2 3" key="1">
    <citation type="submission" date="2019-07" db="EMBL/GenBank/DDBJ databases">
        <title>Whole genome shotgun sequence of Sporosarcina luteola NBRC 105378.</title>
        <authorList>
            <person name="Hosoyama A."/>
            <person name="Uohara A."/>
            <person name="Ohji S."/>
            <person name="Ichikawa N."/>
        </authorList>
    </citation>
    <scope>NUCLEOTIDE SEQUENCE [LARGE SCALE GENOMIC DNA]</scope>
    <source>
        <strain evidence="2 3">NBRC 105378</strain>
    </source>
</reference>
<evidence type="ECO:0000256" key="1">
    <source>
        <dbReference type="SAM" id="Phobius"/>
    </source>
</evidence>